<protein>
    <submittedName>
        <fullName evidence="5">Protein kinase, putative</fullName>
    </submittedName>
</protein>
<sequence length="1075" mass="119408">MNQIGDAGAAALGKALAKSKTLSTLTLESNDIGDDGAVGLGRGLAQNNSLNILKLYRNEIGDEGAIELGKGLAKNNSLTDLNLSVNAIGDLGAAGLGEGLGKNKSLTSLELEFNEIGYEGAVALGRGVGKHSSLLEFSYVDCPQGFGFNKMSPPGIAAVAELLLLHKNSLATVGTNAHIFATFVLVLDKEDPEMHSLFADHELWLQVGVSDAYEGTMFADEENKLPLVHALFDCHQTTTHFSLQQRFCEEIIAKRLLLRDGLLMMEAEDSGGRSVRSLALTNQNTKEWAKTYGTYLDRYSVAKGPPVHESKTCAVHYATDIQTNKAVALKIMRDKEQYAREISARDISSEGGASLAGCLPLLHREDPDFAARLDDEQCLVMPQGSRSLFEAINTERFAGRDLQKVRTIAYKIALAIQDLHNSGRIHGDIKPRNAVRVVPSKQHTFSYDETGGRVQVPDAWRQNVTGEQLNGPPDEEWQLIDLDASARILNTQRVTEKVSTGYAAPELAQWHFLHQARADKAPTVSAALDVWGFGVVLYQMLSGTKLFMVDESDDNLVHGRDKTELMNWLALDDERLERIKERETNGMGKGDGLRPDGADAIEAARDLVRLCLRGDPTERITMTQIIEDHPFFDFMRPQNSCRPDNDEDVATSGAGRDEHRKKKMRFSRRVLSLHKLVVPRRFSLFGRTTSPRLSRDDHTGDFYADHGHNELTELSTYHFFLSHMQKQAAGIVKNLAFGLERYQMSAWTEMRAAEVTLASLQRGVLSSQRFVLVLTRDALFRPFCLAGLKFAIDYFSSMPGGLQEHIIFIVEEDQRFSPWHTGIDEPWYAVDWEEGNVDLDDEIASAGDFLRSCQTQYNSEQTSSRRKQLDEATAKARSLRRTRDTRQLRETLENLNFDPDEVFGLAEDALSLCKRIPYRRRLFEEGAMLRALADHAGFQSDSEIAIELVAKLNMNATASVLASLFQDAIHEGSSVVIVVLEQDCLGDVHDALTSERLSGLPLLAVADESTFNAADAEHVGTCSQEVQSRLFDHLELLAWRTDAEVRDGVYMVGHEQPALIDELCSRAAKLRRSQL</sequence>
<dbReference type="Pfam" id="PF13516">
    <property type="entry name" value="LRR_6"/>
    <property type="match status" value="4"/>
</dbReference>
<keyword evidence="6" id="KW-1185">Reference proteome</keyword>
<comment type="caution">
    <text evidence="5">The sequence shown here is derived from an EMBL/GenBank/DDBJ whole genome shotgun (WGS) entry which is preliminary data.</text>
</comment>
<dbReference type="InParanoid" id="A0A2R5GRJ3"/>
<feature type="domain" description="Protein kinase" evidence="4">
    <location>
        <begin position="301"/>
        <end position="632"/>
    </location>
</feature>
<dbReference type="PROSITE" id="PS50011">
    <property type="entry name" value="PROTEIN_KINASE_DOM"/>
    <property type="match status" value="1"/>
</dbReference>
<evidence type="ECO:0000256" key="3">
    <source>
        <dbReference type="SAM" id="MobiDB-lite"/>
    </source>
</evidence>
<reference evidence="5 6" key="1">
    <citation type="submission" date="2017-12" db="EMBL/GenBank/DDBJ databases">
        <title>Sequencing, de novo assembly and annotation of complete genome of a new Thraustochytrid species, strain FCC1311.</title>
        <authorList>
            <person name="Sedici K."/>
            <person name="Godart F."/>
            <person name="Aiese Cigliano R."/>
            <person name="Sanseverino W."/>
            <person name="Barakat M."/>
            <person name="Ortet P."/>
            <person name="Marechal E."/>
            <person name="Cagnac O."/>
            <person name="Amato A."/>
        </authorList>
    </citation>
    <scope>NUCLEOTIDE SEQUENCE [LARGE SCALE GENOMIC DNA]</scope>
</reference>
<dbReference type="InterPro" id="IPR000719">
    <property type="entry name" value="Prot_kinase_dom"/>
</dbReference>
<keyword evidence="5" id="KW-0808">Transferase</keyword>
<organism evidence="5 6">
    <name type="scientific">Hondaea fermentalgiana</name>
    <dbReference type="NCBI Taxonomy" id="2315210"/>
    <lineage>
        <taxon>Eukaryota</taxon>
        <taxon>Sar</taxon>
        <taxon>Stramenopiles</taxon>
        <taxon>Bigyra</taxon>
        <taxon>Labyrinthulomycetes</taxon>
        <taxon>Thraustochytrida</taxon>
        <taxon>Thraustochytriidae</taxon>
        <taxon>Hondaea</taxon>
    </lineage>
</organism>
<dbReference type="InterPro" id="IPR011009">
    <property type="entry name" value="Kinase-like_dom_sf"/>
</dbReference>
<dbReference type="InterPro" id="IPR035897">
    <property type="entry name" value="Toll_tir_struct_dom_sf"/>
</dbReference>
<feature type="region of interest" description="Disordered" evidence="3">
    <location>
        <begin position="642"/>
        <end position="661"/>
    </location>
</feature>
<evidence type="ECO:0000256" key="2">
    <source>
        <dbReference type="ARBA" id="ARBA00022737"/>
    </source>
</evidence>
<dbReference type="InterPro" id="IPR001611">
    <property type="entry name" value="Leu-rich_rpt"/>
</dbReference>
<keyword evidence="5" id="KW-0418">Kinase</keyword>
<dbReference type="GO" id="GO:0004672">
    <property type="term" value="F:protein kinase activity"/>
    <property type="evidence" value="ECO:0007669"/>
    <property type="project" value="InterPro"/>
</dbReference>
<dbReference type="InterPro" id="IPR052394">
    <property type="entry name" value="LRR-containing"/>
</dbReference>
<dbReference type="Pfam" id="PF00069">
    <property type="entry name" value="Pkinase"/>
    <property type="match status" value="1"/>
</dbReference>
<dbReference type="Proteomes" id="UP000241890">
    <property type="component" value="Unassembled WGS sequence"/>
</dbReference>
<dbReference type="EMBL" id="BEYU01000077">
    <property type="protein sequence ID" value="GBG30504.1"/>
    <property type="molecule type" value="Genomic_DNA"/>
</dbReference>
<dbReference type="SUPFAM" id="SSF52200">
    <property type="entry name" value="Toll/Interleukin receptor TIR domain"/>
    <property type="match status" value="1"/>
</dbReference>
<evidence type="ECO:0000259" key="4">
    <source>
        <dbReference type="PROSITE" id="PS50011"/>
    </source>
</evidence>
<keyword evidence="2" id="KW-0677">Repeat</keyword>
<evidence type="ECO:0000313" key="6">
    <source>
        <dbReference type="Proteomes" id="UP000241890"/>
    </source>
</evidence>
<dbReference type="Gene3D" id="3.40.50.10140">
    <property type="entry name" value="Toll/interleukin-1 receptor homology (TIR) domain"/>
    <property type="match status" value="1"/>
</dbReference>
<keyword evidence="1" id="KW-0433">Leucine-rich repeat</keyword>
<dbReference type="Gene3D" id="3.80.10.10">
    <property type="entry name" value="Ribonuclease Inhibitor"/>
    <property type="match status" value="2"/>
</dbReference>
<proteinExistence type="predicted"/>
<dbReference type="SUPFAM" id="SSF52047">
    <property type="entry name" value="RNI-like"/>
    <property type="match status" value="1"/>
</dbReference>
<gene>
    <name evidence="5" type="ORF">FCC1311_067242</name>
</gene>
<dbReference type="PANTHER" id="PTHR24114">
    <property type="entry name" value="LEUCINE RICH REPEAT FAMILY PROTEIN"/>
    <property type="match status" value="1"/>
</dbReference>
<dbReference type="GO" id="GO:0005524">
    <property type="term" value="F:ATP binding"/>
    <property type="evidence" value="ECO:0007669"/>
    <property type="project" value="InterPro"/>
</dbReference>
<dbReference type="OrthoDB" id="193242at2759"/>
<dbReference type="SMART" id="SM00368">
    <property type="entry name" value="LRR_RI"/>
    <property type="match status" value="4"/>
</dbReference>
<dbReference type="SUPFAM" id="SSF56112">
    <property type="entry name" value="Protein kinase-like (PK-like)"/>
    <property type="match status" value="1"/>
</dbReference>
<evidence type="ECO:0000256" key="1">
    <source>
        <dbReference type="ARBA" id="ARBA00022614"/>
    </source>
</evidence>
<dbReference type="AlphaFoldDB" id="A0A2R5GRJ3"/>
<accession>A0A2R5GRJ3</accession>
<evidence type="ECO:0000313" key="5">
    <source>
        <dbReference type="EMBL" id="GBG30504.1"/>
    </source>
</evidence>
<dbReference type="SMART" id="SM00220">
    <property type="entry name" value="S_TKc"/>
    <property type="match status" value="1"/>
</dbReference>
<name>A0A2R5GRJ3_9STRA</name>
<dbReference type="PANTHER" id="PTHR24114:SF2">
    <property type="entry name" value="F-BOX DOMAIN-CONTAINING PROTEIN-RELATED"/>
    <property type="match status" value="1"/>
</dbReference>
<dbReference type="InterPro" id="IPR032675">
    <property type="entry name" value="LRR_dom_sf"/>
</dbReference>
<dbReference type="Gene3D" id="1.10.510.10">
    <property type="entry name" value="Transferase(Phosphotransferase) domain 1"/>
    <property type="match status" value="1"/>
</dbReference>